<dbReference type="GO" id="GO:0005886">
    <property type="term" value="C:plasma membrane"/>
    <property type="evidence" value="ECO:0007669"/>
    <property type="project" value="TreeGrafter"/>
</dbReference>
<evidence type="ECO:0000256" key="5">
    <source>
        <dbReference type="ARBA" id="ARBA00023136"/>
    </source>
</evidence>
<dbReference type="RefSeq" id="WP_225906981.1">
    <property type="nucleotide sequence ID" value="NZ_AP024110.1"/>
</dbReference>
<evidence type="ECO:0000313" key="9">
    <source>
        <dbReference type="Proteomes" id="UP000826722"/>
    </source>
</evidence>
<dbReference type="EMBL" id="AP024110">
    <property type="protein sequence ID" value="BCM25170.1"/>
    <property type="molecule type" value="Genomic_DNA"/>
</dbReference>
<keyword evidence="9" id="KW-1185">Reference proteome</keyword>
<dbReference type="PANTHER" id="PTHR38459">
    <property type="entry name" value="PROPHAGE BACTOPRENOL-LINKED GLUCOSE TRANSLOCASE HOMOLOG"/>
    <property type="match status" value="1"/>
</dbReference>
<organism evidence="8 9">
    <name type="scientific">Methyloradius palustris</name>
    <dbReference type="NCBI Taxonomy" id="2778876"/>
    <lineage>
        <taxon>Bacteria</taxon>
        <taxon>Pseudomonadati</taxon>
        <taxon>Pseudomonadota</taxon>
        <taxon>Betaproteobacteria</taxon>
        <taxon>Nitrosomonadales</taxon>
        <taxon>Methylophilaceae</taxon>
        <taxon>Methyloradius</taxon>
    </lineage>
</organism>
<evidence type="ECO:0000256" key="3">
    <source>
        <dbReference type="ARBA" id="ARBA00022692"/>
    </source>
</evidence>
<dbReference type="Pfam" id="PF04138">
    <property type="entry name" value="GtrA_DPMS_TM"/>
    <property type="match status" value="1"/>
</dbReference>
<accession>A0A8D5G3N6</accession>
<dbReference type="KEGG" id="mpau:ZMTM_14290"/>
<dbReference type="GO" id="GO:0000271">
    <property type="term" value="P:polysaccharide biosynthetic process"/>
    <property type="evidence" value="ECO:0007669"/>
    <property type="project" value="InterPro"/>
</dbReference>
<feature type="transmembrane region" description="Helical" evidence="6">
    <location>
        <begin position="39"/>
        <end position="58"/>
    </location>
</feature>
<reference evidence="8" key="1">
    <citation type="journal article" date="2021" name="Arch. Microbiol.">
        <title>Methyloradius palustris gen. nov., sp. nov., a methanol-oxidizing bacterium isolated from snow.</title>
        <authorList>
            <person name="Miyadera T."/>
            <person name="Kojima H."/>
            <person name="Fukui M."/>
        </authorList>
    </citation>
    <scope>NUCLEOTIDE SEQUENCE</scope>
    <source>
        <strain evidence="8">Zm11</strain>
    </source>
</reference>
<evidence type="ECO:0000313" key="8">
    <source>
        <dbReference type="EMBL" id="BCM25170.1"/>
    </source>
</evidence>
<keyword evidence="3 6" id="KW-0812">Transmembrane</keyword>
<evidence type="ECO:0000256" key="1">
    <source>
        <dbReference type="ARBA" id="ARBA00004141"/>
    </source>
</evidence>
<evidence type="ECO:0000256" key="4">
    <source>
        <dbReference type="ARBA" id="ARBA00022989"/>
    </source>
</evidence>
<dbReference type="PANTHER" id="PTHR38459:SF1">
    <property type="entry name" value="PROPHAGE BACTOPRENOL-LINKED GLUCOSE TRANSLOCASE HOMOLOG"/>
    <property type="match status" value="1"/>
</dbReference>
<feature type="transmembrane region" description="Helical" evidence="6">
    <location>
        <begin position="105"/>
        <end position="123"/>
    </location>
</feature>
<protein>
    <submittedName>
        <fullName evidence="8">Polysaccharide biosynthesis protein GtrA</fullName>
    </submittedName>
</protein>
<feature type="transmembrane region" description="Helical" evidence="6">
    <location>
        <begin position="12"/>
        <end position="33"/>
    </location>
</feature>
<evidence type="ECO:0000256" key="2">
    <source>
        <dbReference type="ARBA" id="ARBA00009399"/>
    </source>
</evidence>
<feature type="transmembrane region" description="Helical" evidence="6">
    <location>
        <begin position="79"/>
        <end position="99"/>
    </location>
</feature>
<dbReference type="InterPro" id="IPR051401">
    <property type="entry name" value="GtrA_CellWall_Glycosyl"/>
</dbReference>
<proteinExistence type="inferred from homology"/>
<feature type="domain" description="GtrA/DPMS transmembrane" evidence="7">
    <location>
        <begin position="15"/>
        <end position="129"/>
    </location>
</feature>
<keyword evidence="5 6" id="KW-0472">Membrane</keyword>
<sequence length="132" mass="14602">MKVSTVNHSRSISWFGIIGSLAALVHYCVAVSLEGFVHISPAYSNIAGFVLAFPVSYFGHSKLSFANHQSTHQQALPKFFAVALAGFIANQILVLSLMYVFKLPFWLVLSVVMVIVAISSYLLSRFWAFKSK</sequence>
<dbReference type="AlphaFoldDB" id="A0A8D5G3N6"/>
<evidence type="ECO:0000259" key="7">
    <source>
        <dbReference type="Pfam" id="PF04138"/>
    </source>
</evidence>
<comment type="similarity">
    <text evidence="2">Belongs to the GtrA family.</text>
</comment>
<dbReference type="InterPro" id="IPR007267">
    <property type="entry name" value="GtrA_DPMS_TM"/>
</dbReference>
<keyword evidence="4 6" id="KW-1133">Transmembrane helix</keyword>
<evidence type="ECO:0000256" key="6">
    <source>
        <dbReference type="SAM" id="Phobius"/>
    </source>
</evidence>
<dbReference type="Proteomes" id="UP000826722">
    <property type="component" value="Chromosome"/>
</dbReference>
<comment type="subcellular location">
    <subcellularLocation>
        <location evidence="1">Membrane</location>
        <topology evidence="1">Multi-pass membrane protein</topology>
    </subcellularLocation>
</comment>
<gene>
    <name evidence="8" type="ORF">ZMTM_14290</name>
</gene>
<name>A0A8D5G3N6_9PROT</name>